<evidence type="ECO:0000256" key="4">
    <source>
        <dbReference type="ARBA" id="ARBA00035178"/>
    </source>
</evidence>
<dbReference type="GO" id="GO:0015934">
    <property type="term" value="C:large ribosomal subunit"/>
    <property type="evidence" value="ECO:0007669"/>
    <property type="project" value="InterPro"/>
</dbReference>
<sequence>MVIRMRHTKSHTKNRRSHHAISRGGVSVCPECGASKMAHRACMACGSYRGRKVVGKKEVVKTEPAAKTEPQNKKTKTEAKKSK</sequence>
<feature type="compositionally biased region" description="Basic residues" evidence="6">
    <location>
        <begin position="1"/>
        <end position="21"/>
    </location>
</feature>
<dbReference type="AlphaFoldDB" id="A0A2H0QXE0"/>
<evidence type="ECO:0000313" key="8">
    <source>
        <dbReference type="Proteomes" id="UP000231333"/>
    </source>
</evidence>
<evidence type="ECO:0000256" key="2">
    <source>
        <dbReference type="ARBA" id="ARBA00022980"/>
    </source>
</evidence>
<dbReference type="NCBIfam" id="TIGR01031">
    <property type="entry name" value="rpmF_bact"/>
    <property type="match status" value="1"/>
</dbReference>
<dbReference type="InterPro" id="IPR002677">
    <property type="entry name" value="Ribosomal_bL32"/>
</dbReference>
<name>A0A2H0QXE0_9BACT</name>
<feature type="region of interest" description="Disordered" evidence="6">
    <location>
        <begin position="59"/>
        <end position="83"/>
    </location>
</feature>
<dbReference type="SUPFAM" id="SSF57829">
    <property type="entry name" value="Zn-binding ribosomal proteins"/>
    <property type="match status" value="1"/>
</dbReference>
<dbReference type="GO" id="GO:0003735">
    <property type="term" value="F:structural constituent of ribosome"/>
    <property type="evidence" value="ECO:0007669"/>
    <property type="project" value="InterPro"/>
</dbReference>
<reference evidence="7 8" key="1">
    <citation type="submission" date="2017-09" db="EMBL/GenBank/DDBJ databases">
        <title>Depth-based differentiation of microbial function through sediment-hosted aquifers and enrichment of novel symbionts in the deep terrestrial subsurface.</title>
        <authorList>
            <person name="Probst A.J."/>
            <person name="Ladd B."/>
            <person name="Jarett J.K."/>
            <person name="Geller-Mcgrath D.E."/>
            <person name="Sieber C.M."/>
            <person name="Emerson J.B."/>
            <person name="Anantharaman K."/>
            <person name="Thomas B.C."/>
            <person name="Malmstrom R."/>
            <person name="Stieglmeier M."/>
            <person name="Klingl A."/>
            <person name="Woyke T."/>
            <person name="Ryan C.M."/>
            <person name="Banfield J.F."/>
        </authorList>
    </citation>
    <scope>NUCLEOTIDE SEQUENCE [LARGE SCALE GENOMIC DNA]</scope>
    <source>
        <strain evidence="7">CG10_big_fil_rev_8_21_14_0_10_42_12</strain>
    </source>
</reference>
<evidence type="ECO:0000256" key="1">
    <source>
        <dbReference type="ARBA" id="ARBA00008560"/>
    </source>
</evidence>
<dbReference type="PANTHER" id="PTHR35534">
    <property type="entry name" value="50S RIBOSOMAL PROTEIN L32"/>
    <property type="match status" value="1"/>
</dbReference>
<comment type="caution">
    <text evidence="7">The sequence shown here is derived from an EMBL/GenBank/DDBJ whole genome shotgun (WGS) entry which is preliminary data.</text>
</comment>
<protein>
    <recommendedName>
        <fullName evidence="4 5">Large ribosomal subunit protein bL32</fullName>
    </recommendedName>
</protein>
<proteinExistence type="inferred from homology"/>
<dbReference type="InterPro" id="IPR044957">
    <property type="entry name" value="Ribosomal_bL32_bact"/>
</dbReference>
<comment type="similarity">
    <text evidence="1 5">Belongs to the bacterial ribosomal protein bL32 family.</text>
</comment>
<dbReference type="GO" id="GO:0006412">
    <property type="term" value="P:translation"/>
    <property type="evidence" value="ECO:0007669"/>
    <property type="project" value="UniProtKB-UniRule"/>
</dbReference>
<gene>
    <name evidence="5" type="primary">rpmF</name>
    <name evidence="7" type="ORF">COV34_01655</name>
</gene>
<evidence type="ECO:0000256" key="3">
    <source>
        <dbReference type="ARBA" id="ARBA00023274"/>
    </source>
</evidence>
<dbReference type="HAMAP" id="MF_00340">
    <property type="entry name" value="Ribosomal_bL32"/>
    <property type="match status" value="1"/>
</dbReference>
<dbReference type="EMBL" id="PCXL01000011">
    <property type="protein sequence ID" value="PIR38295.1"/>
    <property type="molecule type" value="Genomic_DNA"/>
</dbReference>
<evidence type="ECO:0000313" key="7">
    <source>
        <dbReference type="EMBL" id="PIR38295.1"/>
    </source>
</evidence>
<evidence type="ECO:0000256" key="5">
    <source>
        <dbReference type="HAMAP-Rule" id="MF_00340"/>
    </source>
</evidence>
<dbReference type="Proteomes" id="UP000231333">
    <property type="component" value="Unassembled WGS sequence"/>
</dbReference>
<feature type="region of interest" description="Disordered" evidence="6">
    <location>
        <begin position="1"/>
        <end position="27"/>
    </location>
</feature>
<accession>A0A2H0QXE0</accession>
<evidence type="ECO:0000256" key="6">
    <source>
        <dbReference type="SAM" id="MobiDB-lite"/>
    </source>
</evidence>
<dbReference type="Pfam" id="PF01783">
    <property type="entry name" value="Ribosomal_L32p"/>
    <property type="match status" value="1"/>
</dbReference>
<organism evidence="7 8">
    <name type="scientific">Candidatus Zambryskibacteria bacterium CG10_big_fil_rev_8_21_14_0_10_42_12</name>
    <dbReference type="NCBI Taxonomy" id="1975115"/>
    <lineage>
        <taxon>Bacteria</taxon>
        <taxon>Candidatus Zambryskiibacteriota</taxon>
    </lineage>
</organism>
<keyword evidence="3 5" id="KW-0687">Ribonucleoprotein</keyword>
<dbReference type="PANTHER" id="PTHR35534:SF1">
    <property type="entry name" value="LARGE RIBOSOMAL SUBUNIT PROTEIN BL32"/>
    <property type="match status" value="1"/>
</dbReference>
<keyword evidence="2 5" id="KW-0689">Ribosomal protein</keyword>
<dbReference type="InterPro" id="IPR011332">
    <property type="entry name" value="Ribosomal_zn-bd"/>
</dbReference>